<evidence type="ECO:0000256" key="5">
    <source>
        <dbReference type="ARBA" id="ARBA00023027"/>
    </source>
</evidence>
<dbReference type="InterPro" id="IPR036291">
    <property type="entry name" value="NAD(P)-bd_dom_sf"/>
</dbReference>
<dbReference type="EMBL" id="LMVN01000026">
    <property type="protein sequence ID" value="PAV06778.1"/>
    <property type="molecule type" value="Genomic_DNA"/>
</dbReference>
<keyword evidence="3" id="KW-0633">Potassium transport</keyword>
<name>A0A2A2HBN6_9EURY</name>
<reference evidence="10 12" key="1">
    <citation type="submission" date="2016-04" db="EMBL/GenBank/DDBJ databases">
        <title>Genome sequence of Methanosphaera cuniculi DSM 4103.</title>
        <authorList>
            <person name="Poehlein A."/>
            <person name="Seedorf H."/>
            <person name="Daniel R."/>
        </authorList>
    </citation>
    <scope>NUCLEOTIDE SEQUENCE [LARGE SCALE GENOMIC DNA]</scope>
    <source>
        <strain evidence="10 12">DSM 4103</strain>
    </source>
</reference>
<accession>A0A2A2HBN6</accession>
<proteinExistence type="predicted"/>
<evidence type="ECO:0000313" key="12">
    <source>
        <dbReference type="Proteomes" id="UP000246004"/>
    </source>
</evidence>
<dbReference type="Gene3D" id="3.30.70.1450">
    <property type="entry name" value="Regulator of K+ conductance, C-terminal domain"/>
    <property type="match status" value="1"/>
</dbReference>
<evidence type="ECO:0000313" key="9">
    <source>
        <dbReference type="EMBL" id="PAV06778.1"/>
    </source>
</evidence>
<evidence type="ECO:0000256" key="3">
    <source>
        <dbReference type="ARBA" id="ARBA00022538"/>
    </source>
</evidence>
<feature type="domain" description="RCK N-terminal" evidence="7">
    <location>
        <begin position="1"/>
        <end position="120"/>
    </location>
</feature>
<dbReference type="EMBL" id="LWMS01000027">
    <property type="protein sequence ID" value="PWL08183.1"/>
    <property type="molecule type" value="Genomic_DNA"/>
</dbReference>
<dbReference type="PRINTS" id="PR00335">
    <property type="entry name" value="KUPTAKETRKA"/>
</dbReference>
<dbReference type="PROSITE" id="PS51201">
    <property type="entry name" value="RCK_N"/>
    <property type="match status" value="1"/>
</dbReference>
<dbReference type="InterPro" id="IPR036721">
    <property type="entry name" value="RCK_C_sf"/>
</dbReference>
<dbReference type="Proteomes" id="UP000246004">
    <property type="component" value="Unassembled WGS sequence"/>
</dbReference>
<evidence type="ECO:0000259" key="7">
    <source>
        <dbReference type="PROSITE" id="PS51201"/>
    </source>
</evidence>
<organism evidence="9 11">
    <name type="scientific">Methanosphaera cuniculi</name>
    <dbReference type="NCBI Taxonomy" id="1077256"/>
    <lineage>
        <taxon>Archaea</taxon>
        <taxon>Methanobacteriati</taxon>
        <taxon>Methanobacteriota</taxon>
        <taxon>Methanomada group</taxon>
        <taxon>Methanobacteria</taxon>
        <taxon>Methanobacteriales</taxon>
        <taxon>Methanobacteriaceae</taxon>
        <taxon>Methanosphaera</taxon>
    </lineage>
</organism>
<reference evidence="9 11" key="2">
    <citation type="journal article" date="2017" name="BMC Genomics">
        <title>Genomic analysis of methanogenic archaea reveals a shift towards energy conservation.</title>
        <authorList>
            <person name="Gilmore S.P."/>
            <person name="Henske J.K."/>
            <person name="Sexton J.A."/>
            <person name="Solomon K.V."/>
            <person name="Seppala S."/>
            <person name="Yoo J.I."/>
            <person name="Huyett L.M."/>
            <person name="Pressman A."/>
            <person name="Cogan J.Z."/>
            <person name="Kivenson V."/>
            <person name="Peng X."/>
            <person name="Tan Y."/>
            <person name="Valentine D.L."/>
            <person name="O'Malley M.A."/>
        </authorList>
    </citation>
    <scope>NUCLEOTIDE SEQUENCE [LARGE SCALE GENOMIC DNA]</scope>
    <source>
        <strain evidence="9 11">1R-7</strain>
    </source>
</reference>
<comment type="caution">
    <text evidence="9">The sequence shown here is derived from an EMBL/GenBank/DDBJ whole genome shotgun (WGS) entry which is preliminary data.</text>
</comment>
<comment type="function">
    <text evidence="1">Part of a potassium transport system.</text>
</comment>
<evidence type="ECO:0000256" key="2">
    <source>
        <dbReference type="ARBA" id="ARBA00022448"/>
    </source>
</evidence>
<dbReference type="InterPro" id="IPR006036">
    <property type="entry name" value="K_uptake_TrkA"/>
</dbReference>
<dbReference type="GO" id="GO:0005886">
    <property type="term" value="C:plasma membrane"/>
    <property type="evidence" value="ECO:0007669"/>
    <property type="project" value="InterPro"/>
</dbReference>
<evidence type="ECO:0000259" key="8">
    <source>
        <dbReference type="PROSITE" id="PS51202"/>
    </source>
</evidence>
<dbReference type="PANTHER" id="PTHR43833">
    <property type="entry name" value="POTASSIUM CHANNEL PROTEIN 2-RELATED-RELATED"/>
    <property type="match status" value="1"/>
</dbReference>
<protein>
    <submittedName>
        <fullName evidence="10">Trk system potassium uptake protein TrkA</fullName>
    </submittedName>
</protein>
<dbReference type="AlphaFoldDB" id="A0A2A2HBN6"/>
<feature type="domain" description="RCK C-terminal" evidence="8">
    <location>
        <begin position="134"/>
        <end position="215"/>
    </location>
</feature>
<evidence type="ECO:0000313" key="11">
    <source>
        <dbReference type="Proteomes" id="UP000217528"/>
    </source>
</evidence>
<keyword evidence="5" id="KW-0520">NAD</keyword>
<keyword evidence="2" id="KW-0813">Transport</keyword>
<dbReference type="PROSITE" id="PS51202">
    <property type="entry name" value="RCK_C"/>
    <property type="match status" value="1"/>
</dbReference>
<dbReference type="PANTHER" id="PTHR43833:SF5">
    <property type="entry name" value="TRK SYSTEM POTASSIUM UPTAKE PROTEIN TRKA"/>
    <property type="match status" value="1"/>
</dbReference>
<dbReference type="Proteomes" id="UP000217528">
    <property type="component" value="Unassembled WGS sequence"/>
</dbReference>
<dbReference type="InterPro" id="IPR050721">
    <property type="entry name" value="Trk_Ktr_HKT_K-transport"/>
</dbReference>
<dbReference type="Gene3D" id="3.40.50.720">
    <property type="entry name" value="NAD(P)-binding Rossmann-like Domain"/>
    <property type="match status" value="1"/>
</dbReference>
<gene>
    <name evidence="10" type="primary">trkA_3</name>
    <name evidence="9" type="ORF">ASJ82_06415</name>
    <name evidence="10" type="ORF">MSCUN_09270</name>
</gene>
<dbReference type="OrthoDB" id="24929at2157"/>
<dbReference type="GO" id="GO:0015079">
    <property type="term" value="F:potassium ion transmembrane transporter activity"/>
    <property type="evidence" value="ECO:0007669"/>
    <property type="project" value="InterPro"/>
</dbReference>
<keyword evidence="6" id="KW-0406">Ion transport</keyword>
<dbReference type="InterPro" id="IPR003148">
    <property type="entry name" value="RCK_N"/>
</dbReference>
<sequence length="220" mass="24437">MNGIIVGAGRIGYNLATKLQTDHDITIIDKDIDAYDRASEQLNCYVIHGNGTNTSILEKEDIDKIDFFVAATGNDEVNLLCSVFAKEHEVTTIVSKLNNPDHASIFKKLGISVINPERSIVRYIARMIVRPTAQSLVTIGKGDGEILEVKVKNRSIAGKTVKQIENNTDKFIIISKYIGDDIIIPNNGTILNYDDSVAVLIKRGHLLEIRDYFTEDGFEL</sequence>
<dbReference type="Pfam" id="PF02080">
    <property type="entry name" value="TrkA_C"/>
    <property type="match status" value="1"/>
</dbReference>
<dbReference type="InterPro" id="IPR006037">
    <property type="entry name" value="RCK_C"/>
</dbReference>
<evidence type="ECO:0000256" key="1">
    <source>
        <dbReference type="ARBA" id="ARBA00003660"/>
    </source>
</evidence>
<keyword evidence="4" id="KW-0630">Potassium</keyword>
<dbReference type="SUPFAM" id="SSF116726">
    <property type="entry name" value="TrkA C-terminal domain-like"/>
    <property type="match status" value="1"/>
</dbReference>
<evidence type="ECO:0000313" key="10">
    <source>
        <dbReference type="EMBL" id="PWL08183.1"/>
    </source>
</evidence>
<evidence type="ECO:0000256" key="6">
    <source>
        <dbReference type="ARBA" id="ARBA00023065"/>
    </source>
</evidence>
<evidence type="ECO:0000256" key="4">
    <source>
        <dbReference type="ARBA" id="ARBA00022958"/>
    </source>
</evidence>
<dbReference type="SUPFAM" id="SSF51735">
    <property type="entry name" value="NAD(P)-binding Rossmann-fold domains"/>
    <property type="match status" value="1"/>
</dbReference>
<dbReference type="RefSeq" id="WP_095609210.1">
    <property type="nucleotide sequence ID" value="NZ_LMVN01000026.1"/>
</dbReference>
<dbReference type="Pfam" id="PF02254">
    <property type="entry name" value="TrkA_N"/>
    <property type="match status" value="1"/>
</dbReference>
<keyword evidence="11" id="KW-1185">Reference proteome</keyword>